<dbReference type="EMBL" id="KV002198">
    <property type="protein sequence ID" value="KZV38099.1"/>
    <property type="molecule type" value="Genomic_DNA"/>
</dbReference>
<protein>
    <submittedName>
        <fullName evidence="2">Uncharacterized protein</fullName>
    </submittedName>
</protein>
<gene>
    <name evidence="2" type="ORF">F511_43630</name>
</gene>
<evidence type="ECO:0000313" key="3">
    <source>
        <dbReference type="Proteomes" id="UP000250235"/>
    </source>
</evidence>
<feature type="compositionally biased region" description="Low complexity" evidence="1">
    <location>
        <begin position="24"/>
        <end position="37"/>
    </location>
</feature>
<evidence type="ECO:0000256" key="1">
    <source>
        <dbReference type="SAM" id="MobiDB-lite"/>
    </source>
</evidence>
<dbReference type="AlphaFoldDB" id="A0A2Z7BUJ3"/>
<feature type="region of interest" description="Disordered" evidence="1">
    <location>
        <begin position="1"/>
        <end position="101"/>
    </location>
</feature>
<proteinExistence type="predicted"/>
<sequence>MHTLTPPPPTSATFKPFGRPYPATLGRRTSGRTTLRSVRPSRPSHGSNRGLHAPDDTRNGSAPFTARRTPTTYALARPDGRATTTYPRITLGPNLSPLNRP</sequence>
<reference evidence="2 3" key="1">
    <citation type="journal article" date="2015" name="Proc. Natl. Acad. Sci. U.S.A.">
        <title>The resurrection genome of Boea hygrometrica: A blueprint for survival of dehydration.</title>
        <authorList>
            <person name="Xiao L."/>
            <person name="Yang G."/>
            <person name="Zhang L."/>
            <person name="Yang X."/>
            <person name="Zhao S."/>
            <person name="Ji Z."/>
            <person name="Zhou Q."/>
            <person name="Hu M."/>
            <person name="Wang Y."/>
            <person name="Chen M."/>
            <person name="Xu Y."/>
            <person name="Jin H."/>
            <person name="Xiao X."/>
            <person name="Hu G."/>
            <person name="Bao F."/>
            <person name="Hu Y."/>
            <person name="Wan P."/>
            <person name="Li L."/>
            <person name="Deng X."/>
            <person name="Kuang T."/>
            <person name="Xiang C."/>
            <person name="Zhu J.K."/>
            <person name="Oliver M.J."/>
            <person name="He Y."/>
        </authorList>
    </citation>
    <scope>NUCLEOTIDE SEQUENCE [LARGE SCALE GENOMIC DNA]</scope>
    <source>
        <strain evidence="3">cv. XS01</strain>
    </source>
</reference>
<organism evidence="2 3">
    <name type="scientific">Dorcoceras hygrometricum</name>
    <dbReference type="NCBI Taxonomy" id="472368"/>
    <lineage>
        <taxon>Eukaryota</taxon>
        <taxon>Viridiplantae</taxon>
        <taxon>Streptophyta</taxon>
        <taxon>Embryophyta</taxon>
        <taxon>Tracheophyta</taxon>
        <taxon>Spermatophyta</taxon>
        <taxon>Magnoliopsida</taxon>
        <taxon>eudicotyledons</taxon>
        <taxon>Gunneridae</taxon>
        <taxon>Pentapetalae</taxon>
        <taxon>asterids</taxon>
        <taxon>lamiids</taxon>
        <taxon>Lamiales</taxon>
        <taxon>Gesneriaceae</taxon>
        <taxon>Didymocarpoideae</taxon>
        <taxon>Trichosporeae</taxon>
        <taxon>Loxocarpinae</taxon>
        <taxon>Dorcoceras</taxon>
    </lineage>
</organism>
<dbReference type="Proteomes" id="UP000250235">
    <property type="component" value="Unassembled WGS sequence"/>
</dbReference>
<accession>A0A2Z7BUJ3</accession>
<name>A0A2Z7BUJ3_9LAMI</name>
<evidence type="ECO:0000313" key="2">
    <source>
        <dbReference type="EMBL" id="KZV38099.1"/>
    </source>
</evidence>
<keyword evidence="3" id="KW-1185">Reference proteome</keyword>
<feature type="compositionally biased region" description="Pro residues" evidence="1">
    <location>
        <begin position="1"/>
        <end position="10"/>
    </location>
</feature>